<dbReference type="Gene3D" id="3.40.50.720">
    <property type="entry name" value="NAD(P)-binding Rossmann-like Domain"/>
    <property type="match status" value="1"/>
</dbReference>
<evidence type="ECO:0000256" key="3">
    <source>
        <dbReference type="ARBA" id="ARBA00022857"/>
    </source>
</evidence>
<keyword evidence="4" id="KW-0560">Oxidoreductase</keyword>
<dbReference type="EC" id="1.1.1.169" evidence="2"/>
<dbReference type="InterPro" id="IPR050838">
    <property type="entry name" value="Ketopantoate_reductase"/>
</dbReference>
<reference evidence="8" key="1">
    <citation type="submission" date="2021-02" db="EMBL/GenBank/DDBJ databases">
        <title>Psilocybe cubensis genome.</title>
        <authorList>
            <person name="Mckernan K.J."/>
            <person name="Crawford S."/>
            <person name="Trippe A."/>
            <person name="Kane L.T."/>
            <person name="Mclaughlin S."/>
        </authorList>
    </citation>
    <scope>NUCLEOTIDE SEQUENCE [LARGE SCALE GENOMIC DNA]</scope>
    <source>
        <strain evidence="8">MGC-MH-2018</strain>
    </source>
</reference>
<dbReference type="InterPro" id="IPR013332">
    <property type="entry name" value="KPR_N"/>
</dbReference>
<evidence type="ECO:0000259" key="6">
    <source>
        <dbReference type="Pfam" id="PF02558"/>
    </source>
</evidence>
<dbReference type="SUPFAM" id="SSF48179">
    <property type="entry name" value="6-phosphogluconate dehydrogenase C-terminal domain-like"/>
    <property type="match status" value="1"/>
</dbReference>
<evidence type="ECO:0000256" key="2">
    <source>
        <dbReference type="ARBA" id="ARBA00013014"/>
    </source>
</evidence>
<dbReference type="OrthoDB" id="73846at2759"/>
<dbReference type="Pfam" id="PF02558">
    <property type="entry name" value="ApbA"/>
    <property type="match status" value="1"/>
</dbReference>
<accession>A0A8H7YA44</accession>
<feature type="domain" description="Ketopantoate reductase N-terminal" evidence="6">
    <location>
        <begin position="3"/>
        <end position="176"/>
    </location>
</feature>
<keyword evidence="3" id="KW-0521">NADP</keyword>
<dbReference type="GO" id="GO:0008677">
    <property type="term" value="F:2-dehydropantoate 2-reductase activity"/>
    <property type="evidence" value="ECO:0007669"/>
    <property type="project" value="UniProtKB-EC"/>
</dbReference>
<gene>
    <name evidence="8" type="ORF">JR316_000566</name>
</gene>
<evidence type="ECO:0000256" key="4">
    <source>
        <dbReference type="ARBA" id="ARBA00023002"/>
    </source>
</evidence>
<comment type="similarity">
    <text evidence="1">Belongs to the ketopantoate reductase family.</text>
</comment>
<dbReference type="Pfam" id="PF08546">
    <property type="entry name" value="ApbA_C"/>
    <property type="match status" value="1"/>
</dbReference>
<dbReference type="GO" id="GO:0050661">
    <property type="term" value="F:NADP binding"/>
    <property type="evidence" value="ECO:0007669"/>
    <property type="project" value="TreeGrafter"/>
</dbReference>
<dbReference type="EMBL" id="JAFIQS010000001">
    <property type="protein sequence ID" value="KAG5173908.1"/>
    <property type="molecule type" value="Genomic_DNA"/>
</dbReference>
<dbReference type="GO" id="GO:0005739">
    <property type="term" value="C:mitochondrion"/>
    <property type="evidence" value="ECO:0007669"/>
    <property type="project" value="TreeGrafter"/>
</dbReference>
<dbReference type="NCBIfam" id="TIGR00745">
    <property type="entry name" value="apbA_panE"/>
    <property type="match status" value="1"/>
</dbReference>
<sequence>MHIHILGMGPVGCLLAHHIRQILPRSHIISLIHKTHAHRLEYMKRGSLEVERMGVVSRTNKFLHEDFMESPNLPPHPAASQYLSPLLRTPIESLFVAIKAQHTVSAIQALVPRLSPSSTIVLMQNGMGIYERLVHEVFRNPAQRPHFILASNTHGAFMTDPYHVIHAGVGSIEFGIPPARGRNYEAGLQDTELPKEERRLRLSDITRPTDPDFEQYKSLREAVAVLLLTKSLNVSWRPFSELDLAMKRKVVVNAVLNPLTSIMGCKNGDLFAHKPAIDLLEQVCNEASSVFLAQHTLESGQQMQAEGINFTEHDIPPLSKSLSSESLKNDVLQVAALTRGNISSMLQDIRRGRETEIEYINGYLESLGRQLDVETPTISLLRKLVELKLVLPEESTI</sequence>
<dbReference type="GO" id="GO:0015940">
    <property type="term" value="P:pantothenate biosynthetic process"/>
    <property type="evidence" value="ECO:0007669"/>
    <property type="project" value="InterPro"/>
</dbReference>
<evidence type="ECO:0000256" key="1">
    <source>
        <dbReference type="ARBA" id="ARBA00007870"/>
    </source>
</evidence>
<dbReference type="InterPro" id="IPR013752">
    <property type="entry name" value="KPA_reductase"/>
</dbReference>
<dbReference type="InterPro" id="IPR036291">
    <property type="entry name" value="NAD(P)-bd_dom_sf"/>
</dbReference>
<proteinExistence type="inferred from homology"/>
<dbReference type="InterPro" id="IPR003710">
    <property type="entry name" value="ApbA"/>
</dbReference>
<dbReference type="InterPro" id="IPR008927">
    <property type="entry name" value="6-PGluconate_DH-like_C_sf"/>
</dbReference>
<evidence type="ECO:0000259" key="7">
    <source>
        <dbReference type="Pfam" id="PF08546"/>
    </source>
</evidence>
<feature type="domain" description="Ketopantoate reductase C-terminal" evidence="7">
    <location>
        <begin position="244"/>
        <end position="386"/>
    </location>
</feature>
<evidence type="ECO:0000313" key="8">
    <source>
        <dbReference type="EMBL" id="KAG5173908.1"/>
    </source>
</evidence>
<comment type="caution">
    <text evidence="8">The sequence shown here is derived from an EMBL/GenBank/DDBJ whole genome shotgun (WGS) entry which is preliminary data.</text>
</comment>
<dbReference type="Gene3D" id="1.10.1040.10">
    <property type="entry name" value="N-(1-d-carboxylethyl)-l-norvaline Dehydrogenase, domain 2"/>
    <property type="match status" value="1"/>
</dbReference>
<dbReference type="AlphaFoldDB" id="A0A8H7YA44"/>
<dbReference type="PANTHER" id="PTHR43765:SF2">
    <property type="entry name" value="2-DEHYDROPANTOATE 2-REDUCTASE"/>
    <property type="match status" value="1"/>
</dbReference>
<protein>
    <recommendedName>
        <fullName evidence="2">2-dehydropantoate 2-reductase</fullName>
        <ecNumber evidence="2">1.1.1.169</ecNumber>
    </recommendedName>
    <alternativeName>
        <fullName evidence="5">Ketopantoate reductase</fullName>
    </alternativeName>
</protein>
<dbReference type="PANTHER" id="PTHR43765">
    <property type="entry name" value="2-DEHYDROPANTOATE 2-REDUCTASE-RELATED"/>
    <property type="match status" value="1"/>
</dbReference>
<dbReference type="InterPro" id="IPR013328">
    <property type="entry name" value="6PGD_dom2"/>
</dbReference>
<evidence type="ECO:0000256" key="5">
    <source>
        <dbReference type="ARBA" id="ARBA00032024"/>
    </source>
</evidence>
<dbReference type="SUPFAM" id="SSF51735">
    <property type="entry name" value="NAD(P)-binding Rossmann-fold domains"/>
    <property type="match status" value="1"/>
</dbReference>
<organism evidence="8">
    <name type="scientific">Psilocybe cubensis</name>
    <name type="common">Psychedelic mushroom</name>
    <name type="synonym">Stropharia cubensis</name>
    <dbReference type="NCBI Taxonomy" id="181762"/>
    <lineage>
        <taxon>Eukaryota</taxon>
        <taxon>Fungi</taxon>
        <taxon>Dikarya</taxon>
        <taxon>Basidiomycota</taxon>
        <taxon>Agaricomycotina</taxon>
        <taxon>Agaricomycetes</taxon>
        <taxon>Agaricomycetidae</taxon>
        <taxon>Agaricales</taxon>
        <taxon>Agaricineae</taxon>
        <taxon>Strophariaceae</taxon>
        <taxon>Psilocybe</taxon>
    </lineage>
</organism>
<name>A0A8H7YA44_PSICU</name>